<dbReference type="PANTHER" id="PTHR43156">
    <property type="entry name" value="STAGE II SPORULATION PROTEIN E-RELATED"/>
    <property type="match status" value="1"/>
</dbReference>
<dbReference type="AlphaFoldDB" id="A0A919PBT1"/>
<dbReference type="Pfam" id="PF08448">
    <property type="entry name" value="PAS_4"/>
    <property type="match status" value="1"/>
</dbReference>
<protein>
    <recommendedName>
        <fullName evidence="2">PPM-type phosphatase domain-containing protein</fullName>
    </recommendedName>
</protein>
<evidence type="ECO:0000259" key="2">
    <source>
        <dbReference type="SMART" id="SM00331"/>
    </source>
</evidence>
<dbReference type="SMART" id="SM00331">
    <property type="entry name" value="PP2C_SIG"/>
    <property type="match status" value="1"/>
</dbReference>
<feature type="domain" description="PPM-type phosphatase" evidence="2">
    <location>
        <begin position="320"/>
        <end position="533"/>
    </location>
</feature>
<evidence type="ECO:0000313" key="3">
    <source>
        <dbReference type="EMBL" id="GIG36798.1"/>
    </source>
</evidence>
<keyword evidence="1" id="KW-0378">Hydrolase</keyword>
<evidence type="ECO:0000256" key="1">
    <source>
        <dbReference type="ARBA" id="ARBA00022801"/>
    </source>
</evidence>
<accession>A0A919PBT1</accession>
<proteinExistence type="predicted"/>
<dbReference type="InterPro" id="IPR052016">
    <property type="entry name" value="Bact_Sigma-Reg"/>
</dbReference>
<dbReference type="InterPro" id="IPR036457">
    <property type="entry name" value="PPM-type-like_dom_sf"/>
</dbReference>
<dbReference type="RefSeq" id="WP_203668810.1">
    <property type="nucleotide sequence ID" value="NZ_BONO01000015.1"/>
</dbReference>
<dbReference type="Proteomes" id="UP000642125">
    <property type="component" value="Unassembled WGS sequence"/>
</dbReference>
<dbReference type="Gene3D" id="3.30.450.20">
    <property type="entry name" value="PAS domain"/>
    <property type="match status" value="1"/>
</dbReference>
<organism evidence="3 4">
    <name type="scientific">Cellulomonas pakistanensis</name>
    <dbReference type="NCBI Taxonomy" id="992287"/>
    <lineage>
        <taxon>Bacteria</taxon>
        <taxon>Bacillati</taxon>
        <taxon>Actinomycetota</taxon>
        <taxon>Actinomycetes</taxon>
        <taxon>Micrococcales</taxon>
        <taxon>Cellulomonadaceae</taxon>
        <taxon>Cellulomonas</taxon>
    </lineage>
</organism>
<sequence length="542" mass="57131">MRSPWFQRVTAGSATGLLAREVDWAATPIGVPSTWPTALRVSVEMCFTTRFPVLVAWGPELTMIYNDGYRECLGTDKHPAAMGSPVAEVWKEIWDDLVPSIERVMVQGEPTWTVDQHLLMHRSGFDEDTYFTYSYSPIRDSTDTVRGFLDIATETTERVVEQRRMRLLGDLSTALTAAHGLDGVARAAEGALTGSSDVVAAELWLAAGGALEQRAATAAAGPAVPRAVIDRVARTGAAEEIGRTLVAPLTPTGEPAPVGVLALTAGPRRPWDDANRAFLGLVTGAVGEAVGGTVRHQTEVDHLREVSDTLQAAIVPEGSSLTGVVARYLPAVGDLAVGGDWYDVVELSPGRRALVVGDCVGHGLDAAARMGQLRAATRALLLEDRSPADVLAGLDRFARTLPGAECTTVFCGVVDEVDHTLVYASAGHLPPVLRRAAGGAELLDGARGAALAIGLPSRPEAVERLTDGDLLVVCTDGLIERRRESLRDGLARLAAEVAAQPDDAGTASVADDLLRALAPNGADDDVALVVYRAGDVADDPGR</sequence>
<dbReference type="GO" id="GO:0016791">
    <property type="term" value="F:phosphatase activity"/>
    <property type="evidence" value="ECO:0007669"/>
    <property type="project" value="TreeGrafter"/>
</dbReference>
<dbReference type="PANTHER" id="PTHR43156:SF2">
    <property type="entry name" value="STAGE II SPORULATION PROTEIN E"/>
    <property type="match status" value="1"/>
</dbReference>
<dbReference type="InterPro" id="IPR013656">
    <property type="entry name" value="PAS_4"/>
</dbReference>
<dbReference type="EMBL" id="BONO01000015">
    <property type="protein sequence ID" value="GIG36798.1"/>
    <property type="molecule type" value="Genomic_DNA"/>
</dbReference>
<dbReference type="SUPFAM" id="SSF81606">
    <property type="entry name" value="PP2C-like"/>
    <property type="match status" value="1"/>
</dbReference>
<dbReference type="InterPro" id="IPR001932">
    <property type="entry name" value="PPM-type_phosphatase-like_dom"/>
</dbReference>
<gene>
    <name evidence="3" type="ORF">Cpa01nite_21790</name>
</gene>
<evidence type="ECO:0000313" key="4">
    <source>
        <dbReference type="Proteomes" id="UP000642125"/>
    </source>
</evidence>
<dbReference type="Pfam" id="PF07228">
    <property type="entry name" value="SpoIIE"/>
    <property type="match status" value="1"/>
</dbReference>
<comment type="caution">
    <text evidence="3">The sequence shown here is derived from an EMBL/GenBank/DDBJ whole genome shotgun (WGS) entry which is preliminary data.</text>
</comment>
<reference evidence="3" key="1">
    <citation type="submission" date="2021-01" db="EMBL/GenBank/DDBJ databases">
        <title>Whole genome shotgun sequence of Cellulomonas pakistanensis NBRC 110800.</title>
        <authorList>
            <person name="Komaki H."/>
            <person name="Tamura T."/>
        </authorList>
    </citation>
    <scope>NUCLEOTIDE SEQUENCE</scope>
    <source>
        <strain evidence="3">NBRC 110800</strain>
    </source>
</reference>
<name>A0A919PBT1_9CELL</name>
<dbReference type="Gene3D" id="3.60.40.10">
    <property type="entry name" value="PPM-type phosphatase domain"/>
    <property type="match status" value="1"/>
</dbReference>
<keyword evidence="4" id="KW-1185">Reference proteome</keyword>